<feature type="domain" description="N-acetyltransferase" evidence="5">
    <location>
        <begin position="286"/>
        <end position="427"/>
    </location>
</feature>
<reference evidence="7" key="1">
    <citation type="journal article" date="2013" name="Science">
        <title>Gene transfer from bacteria and archaea facilitated evolution of an extremophilic eukaryote.</title>
        <authorList>
            <person name="Schonknecht G."/>
            <person name="Chen W.H."/>
            <person name="Ternes C.M."/>
            <person name="Barbier G.G."/>
            <person name="Shrestha R.P."/>
            <person name="Stanke M."/>
            <person name="Brautigam A."/>
            <person name="Baker B.J."/>
            <person name="Banfield J.F."/>
            <person name="Garavito R.M."/>
            <person name="Carr K."/>
            <person name="Wilkerson C."/>
            <person name="Rensing S.A."/>
            <person name="Gagneul D."/>
            <person name="Dickenson N.E."/>
            <person name="Oesterhelt C."/>
            <person name="Lercher M.J."/>
            <person name="Weber A.P."/>
        </authorList>
    </citation>
    <scope>NUCLEOTIDE SEQUENCE [LARGE SCALE GENOMIC DNA]</scope>
    <source>
        <strain evidence="7">074W</strain>
    </source>
</reference>
<dbReference type="Proteomes" id="UP000030680">
    <property type="component" value="Unassembled WGS sequence"/>
</dbReference>
<dbReference type="AlphaFoldDB" id="M2XZX8"/>
<dbReference type="Gene3D" id="3.40.630.30">
    <property type="match status" value="1"/>
</dbReference>
<dbReference type="CDD" id="cd00083">
    <property type="entry name" value="bHLH_SF"/>
    <property type="match status" value="1"/>
</dbReference>
<protein>
    <submittedName>
        <fullName evidence="6">N-acetyltransferase</fullName>
    </submittedName>
</protein>
<dbReference type="RefSeq" id="XP_005705708.1">
    <property type="nucleotide sequence ID" value="XM_005705651.1"/>
</dbReference>
<dbReference type="PROSITE" id="PS51186">
    <property type="entry name" value="GNAT"/>
    <property type="match status" value="1"/>
</dbReference>
<dbReference type="GeneID" id="17088006"/>
<dbReference type="PANTHER" id="PTHR13256:SF16">
    <property type="entry name" value="ALPHA_BETA-TUBULIN-N-ACETYLTRANSFERASE 9"/>
    <property type="match status" value="1"/>
</dbReference>
<evidence type="ECO:0000256" key="2">
    <source>
        <dbReference type="ARBA" id="ARBA00022679"/>
    </source>
</evidence>
<dbReference type="Gramene" id="EME29188">
    <property type="protein sequence ID" value="EME29188"/>
    <property type="gene ID" value="Gasu_33900"/>
</dbReference>
<dbReference type="InterPro" id="IPR039135">
    <property type="entry name" value="NAT9-like"/>
</dbReference>
<dbReference type="STRING" id="130081.M2XZX8"/>
<feature type="region of interest" description="Disordered" evidence="4">
    <location>
        <begin position="170"/>
        <end position="198"/>
    </location>
</feature>
<dbReference type="EMBL" id="KB454511">
    <property type="protein sequence ID" value="EME29188.1"/>
    <property type="molecule type" value="Genomic_DNA"/>
</dbReference>
<organism evidence="6 7">
    <name type="scientific">Galdieria sulphuraria</name>
    <name type="common">Red alga</name>
    <dbReference type="NCBI Taxonomy" id="130081"/>
    <lineage>
        <taxon>Eukaryota</taxon>
        <taxon>Rhodophyta</taxon>
        <taxon>Bangiophyceae</taxon>
        <taxon>Galdieriales</taxon>
        <taxon>Galdieriaceae</taxon>
        <taxon>Galdieria</taxon>
    </lineage>
</organism>
<evidence type="ECO:0000313" key="7">
    <source>
        <dbReference type="Proteomes" id="UP000030680"/>
    </source>
</evidence>
<evidence type="ECO:0000256" key="1">
    <source>
        <dbReference type="ARBA" id="ARBA00009342"/>
    </source>
</evidence>
<evidence type="ECO:0000256" key="4">
    <source>
        <dbReference type="SAM" id="MobiDB-lite"/>
    </source>
</evidence>
<gene>
    <name evidence="6" type="ORF">Gasu_33900</name>
</gene>
<dbReference type="KEGG" id="gsl:Gasu_33900"/>
<dbReference type="GO" id="GO:0008080">
    <property type="term" value="F:N-acetyltransferase activity"/>
    <property type="evidence" value="ECO:0007669"/>
    <property type="project" value="InterPro"/>
</dbReference>
<feature type="compositionally biased region" description="Polar residues" evidence="4">
    <location>
        <begin position="170"/>
        <end position="182"/>
    </location>
</feature>
<accession>M2XZX8</accession>
<dbReference type="InterPro" id="IPR016181">
    <property type="entry name" value="Acyl_CoA_acyltransferase"/>
</dbReference>
<name>M2XZX8_GALSU</name>
<dbReference type="OrthoDB" id="5043642at2759"/>
<dbReference type="eggNOG" id="KOG4135">
    <property type="taxonomic scope" value="Eukaryota"/>
</dbReference>
<keyword evidence="3" id="KW-0012">Acyltransferase</keyword>
<comment type="similarity">
    <text evidence="1">Belongs to the acetyltransferase family. GNAT subfamily.</text>
</comment>
<dbReference type="Pfam" id="PF13302">
    <property type="entry name" value="Acetyltransf_3"/>
    <property type="match status" value="1"/>
</dbReference>
<dbReference type="InterPro" id="IPR000182">
    <property type="entry name" value="GNAT_dom"/>
</dbReference>
<keyword evidence="7" id="KW-1185">Reference proteome</keyword>
<proteinExistence type="inferred from homology"/>
<dbReference type="SUPFAM" id="SSF55729">
    <property type="entry name" value="Acyl-CoA N-acyltransferases (Nat)"/>
    <property type="match status" value="1"/>
</dbReference>
<dbReference type="PANTHER" id="PTHR13256">
    <property type="entry name" value="N-ACETYLTRANSFERASE 9"/>
    <property type="match status" value="1"/>
</dbReference>
<evidence type="ECO:0000259" key="5">
    <source>
        <dbReference type="PROSITE" id="PS51186"/>
    </source>
</evidence>
<evidence type="ECO:0000313" key="6">
    <source>
        <dbReference type="EMBL" id="EME29188.1"/>
    </source>
</evidence>
<sequence length="427" mass="48219">MASPFSTSFFSLTEGGDMLEADTLESERPYSSRLEQSGSYLLPSLDDGDALGFRCFSRKLYEEHLPASLNHFHSDDSYGITFEQLQGGTLGHQWSNSSLSSQLTSESCFSLQRSTSLPTNTVRNSQVYGLTDHHHESDEKDSDVIGKLVTRRSCPPGRIAQVNGSSFQVLSPVSNRDSSYSTVDADESDSGSFDGTQFAKTRRSRARLNHNLEKLRELLPSSECSRRESKSNLIKRACHVDDDHVSLLNKPIVLLSLFNRIVTQKMRANEDLCLKGKQVLLAPYEKEFVPLYHTWMQNKTLLEQTATEPLSLKEEYENQISWREDPHKCSFIIIYIQQEQPQQIVGDVNAFLLQDEDSSAVEVEVMIAETSYRRLGLATEAVQLLLLFVNRYLGLNTFIAKIATGNTASLGLFRRLGFEIYRQVPYN</sequence>
<keyword evidence="2 6" id="KW-0808">Transferase</keyword>
<evidence type="ECO:0000256" key="3">
    <source>
        <dbReference type="ARBA" id="ARBA00023315"/>
    </source>
</evidence>